<sequence>MPKDETKPIRTAKQYGKTFFKTHAMKLYPNVGPRDLDSILPVSVDPNPRNSSMLVTRYNEYDVKALSERLSVTTPVQQTPGAQPGLAAPNGKRITAAKAMSEFKENYSSAASSC</sequence>
<keyword evidence="2" id="KW-1185">Reference proteome</keyword>
<gene>
    <name evidence="1" type="ORF">R3P38DRAFT_3284810</name>
</gene>
<feature type="non-terminal residue" evidence="1">
    <location>
        <position position="114"/>
    </location>
</feature>
<comment type="caution">
    <text evidence="1">The sequence shown here is derived from an EMBL/GenBank/DDBJ whole genome shotgun (WGS) entry which is preliminary data.</text>
</comment>
<protein>
    <submittedName>
        <fullName evidence="1">Uncharacterized protein</fullName>
    </submittedName>
</protein>
<reference evidence="1 2" key="1">
    <citation type="journal article" date="2024" name="J Genomics">
        <title>Draft genome sequencing and assembly of Favolaschia claudopus CIRM-BRFM 2984 isolated from oak limbs.</title>
        <authorList>
            <person name="Navarro D."/>
            <person name="Drula E."/>
            <person name="Chaduli D."/>
            <person name="Cazenave R."/>
            <person name="Ahrendt S."/>
            <person name="Wang J."/>
            <person name="Lipzen A."/>
            <person name="Daum C."/>
            <person name="Barry K."/>
            <person name="Grigoriev I.V."/>
            <person name="Favel A."/>
            <person name="Rosso M.N."/>
            <person name="Martin F."/>
        </authorList>
    </citation>
    <scope>NUCLEOTIDE SEQUENCE [LARGE SCALE GENOMIC DNA]</scope>
    <source>
        <strain evidence="1 2">CIRM-BRFM 2984</strain>
    </source>
</reference>
<organism evidence="1 2">
    <name type="scientific">Favolaschia claudopus</name>
    <dbReference type="NCBI Taxonomy" id="2862362"/>
    <lineage>
        <taxon>Eukaryota</taxon>
        <taxon>Fungi</taxon>
        <taxon>Dikarya</taxon>
        <taxon>Basidiomycota</taxon>
        <taxon>Agaricomycotina</taxon>
        <taxon>Agaricomycetes</taxon>
        <taxon>Agaricomycetidae</taxon>
        <taxon>Agaricales</taxon>
        <taxon>Marasmiineae</taxon>
        <taxon>Mycenaceae</taxon>
        <taxon>Favolaschia</taxon>
    </lineage>
</organism>
<evidence type="ECO:0000313" key="2">
    <source>
        <dbReference type="Proteomes" id="UP001362999"/>
    </source>
</evidence>
<dbReference type="AlphaFoldDB" id="A0AAW0A4K0"/>
<evidence type="ECO:0000313" key="1">
    <source>
        <dbReference type="EMBL" id="KAK7001043.1"/>
    </source>
</evidence>
<accession>A0AAW0A4K0</accession>
<dbReference type="EMBL" id="JAWWNJ010000085">
    <property type="protein sequence ID" value="KAK7001043.1"/>
    <property type="molecule type" value="Genomic_DNA"/>
</dbReference>
<proteinExistence type="predicted"/>
<name>A0AAW0A4K0_9AGAR</name>
<dbReference type="Proteomes" id="UP001362999">
    <property type="component" value="Unassembled WGS sequence"/>
</dbReference>